<gene>
    <name evidence="2" type="ORF">FB563_6137</name>
</gene>
<proteinExistence type="predicted"/>
<dbReference type="InterPro" id="IPR011047">
    <property type="entry name" value="Quinoprotein_ADH-like_sf"/>
</dbReference>
<accession>A0A542TH01</accession>
<dbReference type="EMBL" id="VFNX01000002">
    <property type="protein sequence ID" value="TQK86070.1"/>
    <property type="molecule type" value="Genomic_DNA"/>
</dbReference>
<organism evidence="2 3">
    <name type="scientific">Streptomyces puniciscabiei</name>
    <dbReference type="NCBI Taxonomy" id="164348"/>
    <lineage>
        <taxon>Bacteria</taxon>
        <taxon>Bacillati</taxon>
        <taxon>Actinomycetota</taxon>
        <taxon>Actinomycetes</taxon>
        <taxon>Kitasatosporales</taxon>
        <taxon>Streptomycetaceae</taxon>
        <taxon>Streptomyces</taxon>
    </lineage>
</organism>
<evidence type="ECO:0000313" key="3">
    <source>
        <dbReference type="Proteomes" id="UP000318103"/>
    </source>
</evidence>
<dbReference type="Proteomes" id="UP000318103">
    <property type="component" value="Unassembled WGS sequence"/>
</dbReference>
<reference evidence="2 3" key="1">
    <citation type="submission" date="2019-06" db="EMBL/GenBank/DDBJ databases">
        <title>Sequencing the genomes of 1000 actinobacteria strains.</title>
        <authorList>
            <person name="Klenk H.-P."/>
        </authorList>
    </citation>
    <scope>NUCLEOTIDE SEQUENCE [LARGE SCALE GENOMIC DNA]</scope>
    <source>
        <strain evidence="2 3">DSM 41929</strain>
    </source>
</reference>
<comment type="caution">
    <text evidence="2">The sequence shown here is derived from an EMBL/GenBank/DDBJ whole genome shotgun (WGS) entry which is preliminary data.</text>
</comment>
<evidence type="ECO:0000256" key="1">
    <source>
        <dbReference type="SAM" id="SignalP"/>
    </source>
</evidence>
<feature type="chain" id="PRO_5021842257" description="Pyrroloquinoline-quinone binding quinoprotein" evidence="1">
    <location>
        <begin position="23"/>
        <end position="363"/>
    </location>
</feature>
<dbReference type="OrthoDB" id="4454357at2"/>
<evidence type="ECO:0008006" key="4">
    <source>
        <dbReference type="Google" id="ProtNLM"/>
    </source>
</evidence>
<keyword evidence="1" id="KW-0732">Signal</keyword>
<keyword evidence="3" id="KW-1185">Reference proteome</keyword>
<dbReference type="AlphaFoldDB" id="A0A542TH01"/>
<protein>
    <recommendedName>
        <fullName evidence="4">Pyrroloquinoline-quinone binding quinoprotein</fullName>
    </recommendedName>
</protein>
<sequence length="363" mass="39438">MPRLARLVTTLAAPLPFSGADAAPHLEPRLTSRLLVQRGDTELIVQEVQPPTTASTVSFPAPWPRRFGTSAVSPAADLVVFTGPHALRAVDQSGSPRWELRHRCWAGCVGHTDFSEYADDRDHRYANRGSAGFSLDGNTVWAHVHGPLEHDASDHDRGEEWLVIDAADGTVLARTQTRTAAAGSLHVPHPDPGQMGLTIGEGQDGSPLRWGKWDGHALIVHSFGDEDRVLLGVSPSGDRLLTVTHDQDVLAVHLVADGSVVAELNADVLPPYPAFEEETTDDEAQAFFGYEGGFVDEKTLVVGTVESDEEFSTGRHWLVDAVHMQLIDQITYPFEVPGLPKALGDGTWYTVSNLDHALHIWAL</sequence>
<feature type="signal peptide" evidence="1">
    <location>
        <begin position="1"/>
        <end position="22"/>
    </location>
</feature>
<evidence type="ECO:0000313" key="2">
    <source>
        <dbReference type="EMBL" id="TQK86070.1"/>
    </source>
</evidence>
<name>A0A542TH01_9ACTN</name>
<dbReference type="SUPFAM" id="SSF50998">
    <property type="entry name" value="Quinoprotein alcohol dehydrogenase-like"/>
    <property type="match status" value="1"/>
</dbReference>